<dbReference type="InterPro" id="IPR004302">
    <property type="entry name" value="Cellulose/chitin-bd_N"/>
</dbReference>
<proteinExistence type="predicted"/>
<dbReference type="InterPro" id="IPR012291">
    <property type="entry name" value="CBM2_carb-bd_dom_sf"/>
</dbReference>
<dbReference type="InterPro" id="IPR014756">
    <property type="entry name" value="Ig_E-set"/>
</dbReference>
<feature type="domain" description="CBM2" evidence="4">
    <location>
        <begin position="254"/>
        <end position="357"/>
    </location>
</feature>
<dbReference type="GO" id="GO:0004497">
    <property type="term" value="F:monooxygenase activity"/>
    <property type="evidence" value="ECO:0007669"/>
    <property type="project" value="UniProtKB-KW"/>
</dbReference>
<dbReference type="SMART" id="SM00637">
    <property type="entry name" value="CBD_II"/>
    <property type="match status" value="1"/>
</dbReference>
<dbReference type="InterPro" id="IPR051024">
    <property type="entry name" value="GlcNAc_Chitin_IntDeg"/>
</dbReference>
<dbReference type="Gene3D" id="2.70.50.50">
    <property type="entry name" value="chitin-binding protein cbp21"/>
    <property type="match status" value="1"/>
</dbReference>
<dbReference type="InterPro" id="IPR001919">
    <property type="entry name" value="CBD2"/>
</dbReference>
<evidence type="ECO:0000256" key="3">
    <source>
        <dbReference type="SAM" id="SignalP"/>
    </source>
</evidence>
<protein>
    <submittedName>
        <fullName evidence="5">Lytic polysaccharide monooxygenase</fullName>
    </submittedName>
</protein>
<feature type="compositionally biased region" description="Pro residues" evidence="2">
    <location>
        <begin position="237"/>
        <end position="255"/>
    </location>
</feature>
<dbReference type="CDD" id="cd21177">
    <property type="entry name" value="LPMO_AA10"/>
    <property type="match status" value="1"/>
</dbReference>
<evidence type="ECO:0000256" key="1">
    <source>
        <dbReference type="ARBA" id="ARBA00022729"/>
    </source>
</evidence>
<dbReference type="PROSITE" id="PS51173">
    <property type="entry name" value="CBM2"/>
    <property type="match status" value="1"/>
</dbReference>
<feature type="region of interest" description="Disordered" evidence="2">
    <location>
        <begin position="217"/>
        <end position="258"/>
    </location>
</feature>
<dbReference type="PANTHER" id="PTHR34823:SF1">
    <property type="entry name" value="CHITIN-BINDING TYPE-4 DOMAIN-CONTAINING PROTEIN"/>
    <property type="match status" value="1"/>
</dbReference>
<dbReference type="Pfam" id="PF00553">
    <property type="entry name" value="CBM_2"/>
    <property type="match status" value="1"/>
</dbReference>
<evidence type="ECO:0000313" key="6">
    <source>
        <dbReference type="Proteomes" id="UP001055940"/>
    </source>
</evidence>
<organism evidence="5 6">
    <name type="scientific">Nocardiopsis exhalans</name>
    <dbReference type="NCBI Taxonomy" id="163604"/>
    <lineage>
        <taxon>Bacteria</taxon>
        <taxon>Bacillati</taxon>
        <taxon>Actinomycetota</taxon>
        <taxon>Actinomycetes</taxon>
        <taxon>Streptosporangiales</taxon>
        <taxon>Nocardiopsidaceae</taxon>
        <taxon>Nocardiopsis</taxon>
    </lineage>
</organism>
<feature type="signal peptide" evidence="3">
    <location>
        <begin position="1"/>
        <end position="31"/>
    </location>
</feature>
<keyword evidence="1 3" id="KW-0732">Signal</keyword>
<dbReference type="RefSeq" id="WP_254421562.1">
    <property type="nucleotide sequence ID" value="NZ_BAAAJB010000065.1"/>
</dbReference>
<sequence length="357" mass="38413">MRSRHTIATTLALGGLAIGYAVVATPQPAEAHGAFTYPASRTYACFQDATGGSSGGALQPVNPACADALAEGGDYAFWNWFGNLISNSAGQHRDFVADGELCGPTDQFSAFNAARTDWPSTQLQPNTTVEFHHNAWAPHPGTFFTYVTVDGWDPNSPLNWDDLELIDEAVDPPLRSGGVAGAEYYWDVDLPDREGRHLVYSVWERSDSPEAFYNCSDVVFGDDPGPGPDPDPDPDPTPDPTDPTDPDPTPDPTDPPAAEYCTAEYTVTNEWSNGFQAEVEVTAGEDGASGWMVDWVFANRQEITNIWNASVVNHGAHFEASNVAHNGTLAAGESTSFGFTATFEGANIEPRVECQEN</sequence>
<keyword evidence="5" id="KW-0503">Monooxygenase</keyword>
<dbReference type="EMBL" id="CP099837">
    <property type="protein sequence ID" value="USY22812.1"/>
    <property type="molecule type" value="Genomic_DNA"/>
</dbReference>
<dbReference type="Pfam" id="PF03067">
    <property type="entry name" value="LPMO_10"/>
    <property type="match status" value="1"/>
</dbReference>
<evidence type="ECO:0000313" key="5">
    <source>
        <dbReference type="EMBL" id="USY22812.1"/>
    </source>
</evidence>
<dbReference type="PANTHER" id="PTHR34823">
    <property type="entry name" value="GLCNAC-BINDING PROTEIN A"/>
    <property type="match status" value="1"/>
</dbReference>
<dbReference type="InterPro" id="IPR008965">
    <property type="entry name" value="CBM2/CBM3_carb-bd_dom_sf"/>
</dbReference>
<evidence type="ECO:0000259" key="4">
    <source>
        <dbReference type="PROSITE" id="PS51173"/>
    </source>
</evidence>
<dbReference type="Gene3D" id="2.60.40.290">
    <property type="match status" value="1"/>
</dbReference>
<name>A0ABY5DHW8_9ACTN</name>
<gene>
    <name evidence="5" type="ORF">NE857_15075</name>
</gene>
<evidence type="ECO:0000256" key="2">
    <source>
        <dbReference type="SAM" id="MobiDB-lite"/>
    </source>
</evidence>
<keyword evidence="6" id="KW-1185">Reference proteome</keyword>
<keyword evidence="5" id="KW-0560">Oxidoreductase</keyword>
<accession>A0ABY5DHW8</accession>
<reference evidence="5" key="1">
    <citation type="submission" date="2022-06" db="EMBL/GenBank/DDBJ databases">
        <authorList>
            <person name="Ping M."/>
        </authorList>
    </citation>
    <scope>NUCLEOTIDE SEQUENCE</scope>
    <source>
        <strain evidence="5">JCM11759T</strain>
    </source>
</reference>
<feature type="chain" id="PRO_5045306891" evidence="3">
    <location>
        <begin position="32"/>
        <end position="357"/>
    </location>
</feature>
<dbReference type="SUPFAM" id="SSF49384">
    <property type="entry name" value="Carbohydrate-binding domain"/>
    <property type="match status" value="1"/>
</dbReference>
<dbReference type="SUPFAM" id="SSF81296">
    <property type="entry name" value="E set domains"/>
    <property type="match status" value="1"/>
</dbReference>
<dbReference type="Proteomes" id="UP001055940">
    <property type="component" value="Chromosome"/>
</dbReference>